<feature type="region of interest" description="Disordered" evidence="5">
    <location>
        <begin position="218"/>
        <end position="238"/>
    </location>
</feature>
<proteinExistence type="inferred from homology"/>
<dbReference type="OrthoDB" id="1917198at2759"/>
<dbReference type="PANTHER" id="PTHR13484">
    <property type="entry name" value="FIP1-LIKE 1 PROTEIN"/>
    <property type="match status" value="1"/>
</dbReference>
<feature type="region of interest" description="Disordered" evidence="5">
    <location>
        <begin position="1"/>
        <end position="101"/>
    </location>
</feature>
<dbReference type="GO" id="GO:0006397">
    <property type="term" value="P:mRNA processing"/>
    <property type="evidence" value="ECO:0007669"/>
    <property type="project" value="UniProtKB-KW"/>
</dbReference>
<evidence type="ECO:0000256" key="3">
    <source>
        <dbReference type="ARBA" id="ARBA00022664"/>
    </source>
</evidence>
<evidence type="ECO:0000313" key="8">
    <source>
        <dbReference type="Proteomes" id="UP000777438"/>
    </source>
</evidence>
<feature type="compositionally biased region" description="Acidic residues" evidence="5">
    <location>
        <begin position="1"/>
        <end position="11"/>
    </location>
</feature>
<evidence type="ECO:0000256" key="4">
    <source>
        <dbReference type="ARBA" id="ARBA00023242"/>
    </source>
</evidence>
<feature type="compositionally biased region" description="Gly residues" evidence="5">
    <location>
        <begin position="306"/>
        <end position="320"/>
    </location>
</feature>
<feature type="compositionally biased region" description="Polar residues" evidence="5">
    <location>
        <begin position="78"/>
        <end position="87"/>
    </location>
</feature>
<name>A0A9P9ALN2_9HYPO</name>
<evidence type="ECO:0000256" key="2">
    <source>
        <dbReference type="ARBA" id="ARBA00007459"/>
    </source>
</evidence>
<dbReference type="EMBL" id="JAGPYM010000011">
    <property type="protein sequence ID" value="KAH6889177.1"/>
    <property type="molecule type" value="Genomic_DNA"/>
</dbReference>
<sequence length="327" mass="34444">MDIDEDDDLYVPEEPKVDPVHDKKPTSDDLEEGEEEDEGAAMDEDDDDSDIDIITERKDGSKPAPPPQTKYSDIRNIPQRSASTDVTVKSAPVKKDDDTRQSAAFNVAAPSADKTSEAASKSTIDINANPIHAASGKHITQLNIDEDLPENDKPWRKPGTDISDYFNYGFDEFTWALYAAKQESVRGEFGSDVFAQNNKKMMEEFNSMMMMGGMGMQGGGGGGGSGGGSGGMSGMEGVPPEMQAMMQQMMASGMDPSQMDPSQMNAMFAGMQNAGGAGGGQGGQSGNFGGGYGGNQGNFGYDQNMSGGGGGGGRGGYGGGRGRRGRW</sequence>
<reference evidence="7 8" key="1">
    <citation type="journal article" date="2021" name="Nat. Commun.">
        <title>Genetic determinants of endophytism in the Arabidopsis root mycobiome.</title>
        <authorList>
            <person name="Mesny F."/>
            <person name="Miyauchi S."/>
            <person name="Thiergart T."/>
            <person name="Pickel B."/>
            <person name="Atanasova L."/>
            <person name="Karlsson M."/>
            <person name="Huettel B."/>
            <person name="Barry K.W."/>
            <person name="Haridas S."/>
            <person name="Chen C."/>
            <person name="Bauer D."/>
            <person name="Andreopoulos W."/>
            <person name="Pangilinan J."/>
            <person name="LaButti K."/>
            <person name="Riley R."/>
            <person name="Lipzen A."/>
            <person name="Clum A."/>
            <person name="Drula E."/>
            <person name="Henrissat B."/>
            <person name="Kohler A."/>
            <person name="Grigoriev I.V."/>
            <person name="Martin F.M."/>
            <person name="Hacquard S."/>
        </authorList>
    </citation>
    <scope>NUCLEOTIDE SEQUENCE [LARGE SCALE GENOMIC DNA]</scope>
    <source>
        <strain evidence="7 8">MPI-CAGE-CH-0241</strain>
    </source>
</reference>
<dbReference type="PANTHER" id="PTHR13484:SF0">
    <property type="entry name" value="PRE-MRNA 3'-END-PROCESSING FACTOR FIP1"/>
    <property type="match status" value="1"/>
</dbReference>
<feature type="region of interest" description="Disordered" evidence="5">
    <location>
        <begin position="303"/>
        <end position="327"/>
    </location>
</feature>
<feature type="compositionally biased region" description="Acidic residues" evidence="5">
    <location>
        <begin position="28"/>
        <end position="53"/>
    </location>
</feature>
<gene>
    <name evidence="7" type="ORF">B0T10DRAFT_487493</name>
</gene>
<feature type="compositionally biased region" description="Basic and acidic residues" evidence="5">
    <location>
        <begin position="13"/>
        <end position="27"/>
    </location>
</feature>
<feature type="domain" description="Pre-mRNA polyadenylation factor Fip1" evidence="6">
    <location>
        <begin position="151"/>
        <end position="186"/>
    </location>
</feature>
<comment type="subcellular location">
    <subcellularLocation>
        <location evidence="1">Nucleus</location>
    </subcellularLocation>
</comment>
<dbReference type="AlphaFoldDB" id="A0A9P9ALN2"/>
<dbReference type="InterPro" id="IPR007854">
    <property type="entry name" value="Fip1_dom"/>
</dbReference>
<comment type="similarity">
    <text evidence="2">Belongs to the FIP1 family.</text>
</comment>
<evidence type="ECO:0000259" key="6">
    <source>
        <dbReference type="Pfam" id="PF05182"/>
    </source>
</evidence>
<feature type="compositionally biased region" description="Gly residues" evidence="5">
    <location>
        <begin position="218"/>
        <end position="234"/>
    </location>
</feature>
<dbReference type="Pfam" id="PF05182">
    <property type="entry name" value="Fip1"/>
    <property type="match status" value="1"/>
</dbReference>
<dbReference type="InterPro" id="IPR051187">
    <property type="entry name" value="Pre-mRNA_3'-end_processing_reg"/>
</dbReference>
<evidence type="ECO:0000256" key="5">
    <source>
        <dbReference type="SAM" id="MobiDB-lite"/>
    </source>
</evidence>
<comment type="caution">
    <text evidence="7">The sequence shown here is derived from an EMBL/GenBank/DDBJ whole genome shotgun (WGS) entry which is preliminary data.</text>
</comment>
<keyword evidence="8" id="KW-1185">Reference proteome</keyword>
<organism evidence="7 8">
    <name type="scientific">Thelonectria olida</name>
    <dbReference type="NCBI Taxonomy" id="1576542"/>
    <lineage>
        <taxon>Eukaryota</taxon>
        <taxon>Fungi</taxon>
        <taxon>Dikarya</taxon>
        <taxon>Ascomycota</taxon>
        <taxon>Pezizomycotina</taxon>
        <taxon>Sordariomycetes</taxon>
        <taxon>Hypocreomycetidae</taxon>
        <taxon>Hypocreales</taxon>
        <taxon>Nectriaceae</taxon>
        <taxon>Thelonectria</taxon>
    </lineage>
</organism>
<dbReference type="Proteomes" id="UP000777438">
    <property type="component" value="Unassembled WGS sequence"/>
</dbReference>
<keyword evidence="4" id="KW-0539">Nucleus</keyword>
<keyword evidence="3" id="KW-0507">mRNA processing</keyword>
<evidence type="ECO:0000313" key="7">
    <source>
        <dbReference type="EMBL" id="KAH6889177.1"/>
    </source>
</evidence>
<accession>A0A9P9ALN2</accession>
<protein>
    <submittedName>
        <fullName evidence="7">Fip1 motif-domain-containing protein</fullName>
    </submittedName>
</protein>
<evidence type="ECO:0000256" key="1">
    <source>
        <dbReference type="ARBA" id="ARBA00004123"/>
    </source>
</evidence>
<dbReference type="GO" id="GO:0005847">
    <property type="term" value="C:mRNA cleavage and polyadenylation specificity factor complex"/>
    <property type="evidence" value="ECO:0007669"/>
    <property type="project" value="TreeGrafter"/>
</dbReference>